<keyword evidence="7" id="KW-0472">Membrane</keyword>
<feature type="region of interest" description="Disordered" evidence="6">
    <location>
        <begin position="83"/>
        <end position="105"/>
    </location>
</feature>
<evidence type="ECO:0000256" key="1">
    <source>
        <dbReference type="ARBA" id="ARBA00004613"/>
    </source>
</evidence>
<evidence type="ECO:0000313" key="9">
    <source>
        <dbReference type="Proteomes" id="UP000625711"/>
    </source>
</evidence>
<protein>
    <submittedName>
        <fullName evidence="8">Uncharacterized protein</fullName>
    </submittedName>
</protein>
<keyword evidence="9" id="KW-1185">Reference proteome</keyword>
<comment type="similarity">
    <text evidence="2">Belongs to the gastrin/cholecystokinin family.</text>
</comment>
<dbReference type="OrthoDB" id="6360815at2759"/>
<name>A0A834IM49_RHYFE</name>
<keyword evidence="7" id="KW-0812">Transmembrane</keyword>
<dbReference type="AlphaFoldDB" id="A0A834IM49"/>
<dbReference type="InterPro" id="IPR013259">
    <property type="entry name" value="Sulfakinin"/>
</dbReference>
<dbReference type="Proteomes" id="UP000625711">
    <property type="component" value="Unassembled WGS sequence"/>
</dbReference>
<dbReference type="GO" id="GO:0007218">
    <property type="term" value="P:neuropeptide signaling pathway"/>
    <property type="evidence" value="ECO:0007669"/>
    <property type="project" value="UniProtKB-KW"/>
</dbReference>
<feature type="transmembrane region" description="Helical" evidence="7">
    <location>
        <begin position="17"/>
        <end position="36"/>
    </location>
</feature>
<evidence type="ECO:0000256" key="7">
    <source>
        <dbReference type="SAM" id="Phobius"/>
    </source>
</evidence>
<dbReference type="PROSITE" id="PS00259">
    <property type="entry name" value="GASTRIN"/>
    <property type="match status" value="1"/>
</dbReference>
<evidence type="ECO:0000256" key="2">
    <source>
        <dbReference type="ARBA" id="ARBA00006273"/>
    </source>
</evidence>
<keyword evidence="4" id="KW-0027">Amidation</keyword>
<organism evidence="8 9">
    <name type="scientific">Rhynchophorus ferrugineus</name>
    <name type="common">Red palm weevil</name>
    <name type="synonym">Curculio ferrugineus</name>
    <dbReference type="NCBI Taxonomy" id="354439"/>
    <lineage>
        <taxon>Eukaryota</taxon>
        <taxon>Metazoa</taxon>
        <taxon>Ecdysozoa</taxon>
        <taxon>Arthropoda</taxon>
        <taxon>Hexapoda</taxon>
        <taxon>Insecta</taxon>
        <taxon>Pterygota</taxon>
        <taxon>Neoptera</taxon>
        <taxon>Endopterygota</taxon>
        <taxon>Coleoptera</taxon>
        <taxon>Polyphaga</taxon>
        <taxon>Cucujiformia</taxon>
        <taxon>Curculionidae</taxon>
        <taxon>Dryophthorinae</taxon>
        <taxon>Rhynchophorus</taxon>
    </lineage>
</organism>
<dbReference type="Pfam" id="PF08257">
    <property type="entry name" value="Sulfakinin"/>
    <property type="match status" value="2"/>
</dbReference>
<reference evidence="8" key="1">
    <citation type="submission" date="2020-08" db="EMBL/GenBank/DDBJ databases">
        <title>Genome sequencing and assembly of the red palm weevil Rhynchophorus ferrugineus.</title>
        <authorList>
            <person name="Dias G.B."/>
            <person name="Bergman C.M."/>
            <person name="Manee M."/>
        </authorList>
    </citation>
    <scope>NUCLEOTIDE SEQUENCE</scope>
    <source>
        <strain evidence="8">AA-2017</strain>
        <tissue evidence="8">Whole larva</tissue>
    </source>
</reference>
<evidence type="ECO:0000256" key="4">
    <source>
        <dbReference type="ARBA" id="ARBA00022815"/>
    </source>
</evidence>
<comment type="caution">
    <text evidence="8">The sequence shown here is derived from an EMBL/GenBank/DDBJ whole genome shotgun (WGS) entry which is preliminary data.</text>
</comment>
<keyword evidence="7" id="KW-1133">Transmembrane helix</keyword>
<accession>A0A834IM49</accession>
<gene>
    <name evidence="8" type="ORF">GWI33_006119</name>
</gene>
<evidence type="ECO:0000256" key="3">
    <source>
        <dbReference type="ARBA" id="ARBA00022525"/>
    </source>
</evidence>
<proteinExistence type="inferred from homology"/>
<evidence type="ECO:0000256" key="6">
    <source>
        <dbReference type="SAM" id="MobiDB-lite"/>
    </source>
</evidence>
<evidence type="ECO:0000256" key="5">
    <source>
        <dbReference type="ARBA" id="ARBA00023320"/>
    </source>
</evidence>
<dbReference type="InterPro" id="IPR013152">
    <property type="entry name" value="Gastrin/cholecystokinin_CS"/>
</dbReference>
<dbReference type="GO" id="GO:0005576">
    <property type="term" value="C:extracellular region"/>
    <property type="evidence" value="ECO:0007669"/>
    <property type="project" value="UniProtKB-SubCell"/>
</dbReference>
<dbReference type="EMBL" id="JAACXV010000304">
    <property type="protein sequence ID" value="KAF7280388.1"/>
    <property type="molecule type" value="Genomic_DNA"/>
</dbReference>
<keyword evidence="5" id="KW-0527">Neuropeptide</keyword>
<sequence length="126" mass="14846">MYFLFLSHLERREKMRIFVTDILAIVVIAALLIYHIESLSISGSNGLYERNLNRNSGLSRYHVKSGSRYSKIKPENFNELTDDDDVFEHSKRQQQPPSDDYGHLRFGKRDEQFDDYGHMRFGRNGE</sequence>
<keyword evidence="3" id="KW-0964">Secreted</keyword>
<evidence type="ECO:0000313" key="8">
    <source>
        <dbReference type="EMBL" id="KAF7280388.1"/>
    </source>
</evidence>
<comment type="subcellular location">
    <subcellularLocation>
        <location evidence="1">Secreted</location>
    </subcellularLocation>
</comment>